<comment type="caution">
    <text evidence="1">The sequence shown here is derived from an EMBL/GenBank/DDBJ whole genome shotgun (WGS) entry which is preliminary data.</text>
</comment>
<proteinExistence type="predicted"/>
<protein>
    <submittedName>
        <fullName evidence="1">Uncharacterized protein</fullName>
    </submittedName>
</protein>
<dbReference type="AlphaFoldDB" id="A0A1F7V8B4"/>
<organism evidence="1 2">
    <name type="scientific">Candidatus Uhrbacteria bacterium RIFCSPLOWO2_02_FULL_48_18</name>
    <dbReference type="NCBI Taxonomy" id="1802408"/>
    <lineage>
        <taxon>Bacteria</taxon>
        <taxon>Candidatus Uhriibacteriota</taxon>
    </lineage>
</organism>
<reference evidence="1 2" key="1">
    <citation type="journal article" date="2016" name="Nat. Commun.">
        <title>Thousands of microbial genomes shed light on interconnected biogeochemical processes in an aquifer system.</title>
        <authorList>
            <person name="Anantharaman K."/>
            <person name="Brown C.T."/>
            <person name="Hug L.A."/>
            <person name="Sharon I."/>
            <person name="Castelle C.J."/>
            <person name="Probst A.J."/>
            <person name="Thomas B.C."/>
            <person name="Singh A."/>
            <person name="Wilkins M.J."/>
            <person name="Karaoz U."/>
            <person name="Brodie E.L."/>
            <person name="Williams K.H."/>
            <person name="Hubbard S.S."/>
            <person name="Banfield J.F."/>
        </authorList>
    </citation>
    <scope>NUCLEOTIDE SEQUENCE [LARGE SCALE GENOMIC DNA]</scope>
</reference>
<dbReference type="EMBL" id="MGEQ01000007">
    <property type="protein sequence ID" value="OGL86753.1"/>
    <property type="molecule type" value="Genomic_DNA"/>
</dbReference>
<evidence type="ECO:0000313" key="2">
    <source>
        <dbReference type="Proteomes" id="UP000176593"/>
    </source>
</evidence>
<gene>
    <name evidence="1" type="ORF">A3I41_05510</name>
</gene>
<sequence>MNKIAVHTSPQSRELCLKMRQMDLHPSGYYYGRFRSQFGEWVKKTKAHKHADGIYIFFRCLNEEKLSHVPRQDLALFHCALACTILIDQTMYSHFKMDYPKFQKMTQYPKMEIGGTGYHLHPWYIIGDVDRKEFREFVDFFIKDLKEFFTQTKFEFATWDSVRSAMLADEDIVGKYPGHVIQEILENN</sequence>
<evidence type="ECO:0000313" key="1">
    <source>
        <dbReference type="EMBL" id="OGL86753.1"/>
    </source>
</evidence>
<dbReference type="Proteomes" id="UP000176593">
    <property type="component" value="Unassembled WGS sequence"/>
</dbReference>
<name>A0A1F7V8B4_9BACT</name>
<accession>A0A1F7V8B4</accession>